<reference evidence="2 3" key="1">
    <citation type="journal article" date="2019" name="Int. J. Syst. Evol. Microbiol.">
        <title>The Global Catalogue of Microorganisms (GCM) 10K type strain sequencing project: providing services to taxonomists for standard genome sequencing and annotation.</title>
        <authorList>
            <consortium name="The Broad Institute Genomics Platform"/>
            <consortium name="The Broad Institute Genome Sequencing Center for Infectious Disease"/>
            <person name="Wu L."/>
            <person name="Ma J."/>
        </authorList>
    </citation>
    <scope>NUCLEOTIDE SEQUENCE [LARGE SCALE GENOMIC DNA]</scope>
    <source>
        <strain evidence="2 3">JCM 3106</strain>
    </source>
</reference>
<dbReference type="Proteomes" id="UP001499930">
    <property type="component" value="Unassembled WGS sequence"/>
</dbReference>
<feature type="domain" description="DUF397" evidence="1">
    <location>
        <begin position="12"/>
        <end position="61"/>
    </location>
</feature>
<name>A0ABN3XSX1_9ACTN</name>
<comment type="caution">
    <text evidence="2">The sequence shown here is derived from an EMBL/GenBank/DDBJ whole genome shotgun (WGS) entry which is preliminary data.</text>
</comment>
<proteinExistence type="predicted"/>
<keyword evidence="3" id="KW-1185">Reference proteome</keyword>
<dbReference type="InterPro" id="IPR007278">
    <property type="entry name" value="DUF397"/>
</dbReference>
<protein>
    <recommendedName>
        <fullName evidence="1">DUF397 domain-containing protein</fullName>
    </recommendedName>
</protein>
<evidence type="ECO:0000313" key="3">
    <source>
        <dbReference type="Proteomes" id="UP001499930"/>
    </source>
</evidence>
<dbReference type="RefSeq" id="WP_344888784.1">
    <property type="nucleotide sequence ID" value="NZ_BAAAWD010000006.1"/>
</dbReference>
<evidence type="ECO:0000259" key="1">
    <source>
        <dbReference type="Pfam" id="PF04149"/>
    </source>
</evidence>
<evidence type="ECO:0000313" key="2">
    <source>
        <dbReference type="EMBL" id="GAA2991467.1"/>
    </source>
</evidence>
<dbReference type="EMBL" id="BAAAWD010000006">
    <property type="protein sequence ID" value="GAA2991467.1"/>
    <property type="molecule type" value="Genomic_DNA"/>
</dbReference>
<accession>A0ABN3XSX1</accession>
<gene>
    <name evidence="2" type="ORF">GCM10017559_09300</name>
</gene>
<sequence length="82" mass="9465">MTGRPRFSNSAWHRPACNNGSCVEVAFEHGSVGVRDGKNGTNGPVLVFTLAEWDSFVRSIRRGRFDIPWFRRIARRDRRFAR</sequence>
<organism evidence="2 3">
    <name type="scientific">Streptosporangium longisporum</name>
    <dbReference type="NCBI Taxonomy" id="46187"/>
    <lineage>
        <taxon>Bacteria</taxon>
        <taxon>Bacillati</taxon>
        <taxon>Actinomycetota</taxon>
        <taxon>Actinomycetes</taxon>
        <taxon>Streptosporangiales</taxon>
        <taxon>Streptosporangiaceae</taxon>
        <taxon>Streptosporangium</taxon>
    </lineage>
</organism>
<dbReference type="Pfam" id="PF04149">
    <property type="entry name" value="DUF397"/>
    <property type="match status" value="1"/>
</dbReference>